<accession>A0A6I4MBM5</accession>
<dbReference type="AlphaFoldDB" id="A0A6I4MBM5"/>
<dbReference type="Gene3D" id="3.90.1140.10">
    <property type="entry name" value="Cyclic phosphodiesterase"/>
    <property type="match status" value="1"/>
</dbReference>
<organism evidence="2 3">
    <name type="scientific">Actinomadura physcomitrii</name>
    <dbReference type="NCBI Taxonomy" id="2650748"/>
    <lineage>
        <taxon>Bacteria</taxon>
        <taxon>Bacillati</taxon>
        <taxon>Actinomycetota</taxon>
        <taxon>Actinomycetes</taxon>
        <taxon>Streptosporangiales</taxon>
        <taxon>Thermomonosporaceae</taxon>
        <taxon>Actinomadura</taxon>
    </lineage>
</organism>
<comment type="caution">
    <text evidence="2">The sequence shown here is derived from an EMBL/GenBank/DDBJ whole genome shotgun (WGS) entry which is preliminary data.</text>
</comment>
<dbReference type="GO" id="GO:0016874">
    <property type="term" value="F:ligase activity"/>
    <property type="evidence" value="ECO:0007669"/>
    <property type="project" value="UniProtKB-KW"/>
</dbReference>
<evidence type="ECO:0000313" key="2">
    <source>
        <dbReference type="EMBL" id="MWA03093.1"/>
    </source>
</evidence>
<proteinExistence type="predicted"/>
<keyword evidence="3" id="KW-1185">Reference proteome</keyword>
<dbReference type="SUPFAM" id="SSF55144">
    <property type="entry name" value="LigT-like"/>
    <property type="match status" value="1"/>
</dbReference>
<evidence type="ECO:0000313" key="1">
    <source>
        <dbReference type="EMBL" id="MWA02335.1"/>
    </source>
</evidence>
<keyword evidence="2" id="KW-0436">Ligase</keyword>
<protein>
    <submittedName>
        <fullName evidence="2">2'-5' RNA ligase family protein</fullName>
    </submittedName>
</protein>
<dbReference type="EMBL" id="WBMS02000017">
    <property type="protein sequence ID" value="MWA03093.1"/>
    <property type="molecule type" value="Genomic_DNA"/>
</dbReference>
<dbReference type="RefSeq" id="WP_151594796.1">
    <property type="nucleotide sequence ID" value="NZ_WBMS02000013.1"/>
</dbReference>
<name>A0A6I4MBM5_9ACTN</name>
<dbReference type="InterPro" id="IPR009097">
    <property type="entry name" value="Cyclic_Pdiesterase"/>
</dbReference>
<dbReference type="EMBL" id="WBMS02000013">
    <property type="protein sequence ID" value="MWA02335.1"/>
    <property type="molecule type" value="Genomic_DNA"/>
</dbReference>
<dbReference type="Proteomes" id="UP000462055">
    <property type="component" value="Unassembled WGS sequence"/>
</dbReference>
<evidence type="ECO:0000313" key="3">
    <source>
        <dbReference type="Proteomes" id="UP000462055"/>
    </source>
</evidence>
<reference evidence="2 3" key="1">
    <citation type="submission" date="2019-12" db="EMBL/GenBank/DDBJ databases">
        <title>Actinomadura physcomitrii sp. nov., a novel actinomycete isolated from moss [Physcomitrium sphaericum (Ludw) Fuernr].</title>
        <authorList>
            <person name="Zhuang X."/>
        </authorList>
    </citation>
    <scope>NUCLEOTIDE SEQUENCE [LARGE SCALE GENOMIC DNA]</scope>
    <source>
        <strain evidence="2 3">LD22</strain>
    </source>
</reference>
<gene>
    <name evidence="1" type="ORF">F8568_018560</name>
    <name evidence="2" type="ORF">F8568_022490</name>
</gene>
<dbReference type="Pfam" id="PF13563">
    <property type="entry name" value="2_5_RNA_ligase2"/>
    <property type="match status" value="1"/>
</dbReference>
<sequence length="208" mass="23162">MSPLPARMNDHWWWRPGVRPGRRLLVWHILPDDQTEARDLARQCQDKLAGLEGLDLIPSEWLHVTTQIVGFDDEITPAEADAMTAGVAERFAALSPVDVSLARVWLHSEAIMLGIEPPRALDPVRTAIRDAVAGSVRVHQLADEPNWTPHMSVAYSNTEGPATPVIKALDLHPDPAPLRVSEVHLVAQERVGRLYRWERRAAVPLGES</sequence>